<dbReference type="Proteomes" id="UP000239563">
    <property type="component" value="Chromosome I"/>
</dbReference>
<sequence length="400" mass="42544">MGERSGRLLLYITVLVMLVSPRVLGYKLSPVDGQADIGAYHVQPGRCAGVELRLRTKYRYFFGASPFHTTFDQIVHPDPTVSSSAGSGTNVEQMDATALCAFNPLLTEGYGGGFDSLNFYLVYSRCIYGTDEMRVLCGTTDGKGVPIDSYFNLIQAKCPQGTRCKNLCASMTDPKLTSPYAAKQVQLAQCMPDAQWQHLTDMYRPKTDSGPAGGKQPEKPEATNVPKVDPTVVDKPPANPTKDETKPAKDGTIAGKVLPAPADAKKDDAAKPAEPPKQPAPAPAPATGKGDAAEPAPYTTGHFQLSPIVILLPQPQQNQPKEGDKPPAQPAKAEPPKAADPKAADPKAADPKAADPKATNPNAGKDDGKLPPQKAPTAMGFRKRSLSSGFRHHRRSAAAV</sequence>
<proteinExistence type="predicted"/>
<keyword evidence="2" id="KW-0732">Signal</keyword>
<evidence type="ECO:0000256" key="1">
    <source>
        <dbReference type="SAM" id="MobiDB-lite"/>
    </source>
</evidence>
<organism evidence="3 4">
    <name type="scientific">Sporisorium reilianum f. sp. reilianum</name>
    <dbReference type="NCBI Taxonomy" id="72559"/>
    <lineage>
        <taxon>Eukaryota</taxon>
        <taxon>Fungi</taxon>
        <taxon>Dikarya</taxon>
        <taxon>Basidiomycota</taxon>
        <taxon>Ustilaginomycotina</taxon>
        <taxon>Ustilaginomycetes</taxon>
        <taxon>Ustilaginales</taxon>
        <taxon>Ustilaginaceae</taxon>
        <taxon>Sporisorium</taxon>
    </lineage>
</organism>
<evidence type="ECO:0000313" key="3">
    <source>
        <dbReference type="EMBL" id="SJX60588.1"/>
    </source>
</evidence>
<feature type="compositionally biased region" description="Low complexity" evidence="1">
    <location>
        <begin position="225"/>
        <end position="236"/>
    </location>
</feature>
<feature type="chain" id="PRO_5014964499" evidence="2">
    <location>
        <begin position="26"/>
        <end position="400"/>
    </location>
</feature>
<feature type="compositionally biased region" description="Basic residues" evidence="1">
    <location>
        <begin position="381"/>
        <end position="400"/>
    </location>
</feature>
<evidence type="ECO:0000256" key="2">
    <source>
        <dbReference type="SAM" id="SignalP"/>
    </source>
</evidence>
<name>A0A2N8U7D2_9BASI</name>
<feature type="compositionally biased region" description="Basic and acidic residues" evidence="1">
    <location>
        <begin position="334"/>
        <end position="355"/>
    </location>
</feature>
<dbReference type="EMBL" id="LT795054">
    <property type="protein sequence ID" value="SJX60588.1"/>
    <property type="molecule type" value="Genomic_DNA"/>
</dbReference>
<evidence type="ECO:0000313" key="4">
    <source>
        <dbReference type="Proteomes" id="UP000239563"/>
    </source>
</evidence>
<feature type="signal peptide" evidence="2">
    <location>
        <begin position="1"/>
        <end position="25"/>
    </location>
</feature>
<dbReference type="AlphaFoldDB" id="A0A2N8U7D2"/>
<feature type="region of interest" description="Disordered" evidence="1">
    <location>
        <begin position="203"/>
        <end position="400"/>
    </location>
</feature>
<protein>
    <submittedName>
        <fullName evidence="3">Uncharacterized protein</fullName>
    </submittedName>
</protein>
<accession>A0A2N8U7D2</accession>
<gene>
    <name evidence="3" type="ORF">SRS1_11817</name>
</gene>
<feature type="compositionally biased region" description="Pro residues" evidence="1">
    <location>
        <begin position="273"/>
        <end position="284"/>
    </location>
</feature>
<reference evidence="3 4" key="1">
    <citation type="submission" date="2017-02" db="EMBL/GenBank/DDBJ databases">
        <authorList>
            <person name="Peterson S.W."/>
        </authorList>
    </citation>
    <scope>NUCLEOTIDE SEQUENCE [LARGE SCALE GENOMIC DNA]</scope>
    <source>
        <strain evidence="3 4">SRS1_H2-8</strain>
    </source>
</reference>